<dbReference type="EMBL" id="CP113520">
    <property type="protein sequence ID" value="WAJ27337.1"/>
    <property type="molecule type" value="Genomic_DNA"/>
</dbReference>
<accession>A0ACD4NKL5</accession>
<organism evidence="1 2">
    <name type="scientific">Antarcticirhabdus aurantiaca</name>
    <dbReference type="NCBI Taxonomy" id="2606717"/>
    <lineage>
        <taxon>Bacteria</taxon>
        <taxon>Pseudomonadati</taxon>
        <taxon>Pseudomonadota</taxon>
        <taxon>Alphaproteobacteria</taxon>
        <taxon>Hyphomicrobiales</taxon>
        <taxon>Aurantimonadaceae</taxon>
        <taxon>Antarcticirhabdus</taxon>
    </lineage>
</organism>
<proteinExistence type="predicted"/>
<evidence type="ECO:0000313" key="2">
    <source>
        <dbReference type="Proteomes" id="UP001163223"/>
    </source>
</evidence>
<protein>
    <submittedName>
        <fullName evidence="1">CRTAC1 family protein</fullName>
    </submittedName>
</protein>
<dbReference type="Proteomes" id="UP001163223">
    <property type="component" value="Chromosome"/>
</dbReference>
<gene>
    <name evidence="1" type="ORF">OXU80_21165</name>
</gene>
<keyword evidence="2" id="KW-1185">Reference proteome</keyword>
<reference evidence="1" key="1">
    <citation type="submission" date="2022-11" db="EMBL/GenBank/DDBJ databases">
        <title>beta-Carotene-producing bacterium, Jeongeuplla avenae sp. nov., alleviates the salt stress of Arabidopsis seedlings.</title>
        <authorList>
            <person name="Jiang L."/>
            <person name="Lee J."/>
        </authorList>
    </citation>
    <scope>NUCLEOTIDE SEQUENCE</scope>
    <source>
        <strain evidence="1">DY_R2A_6</strain>
    </source>
</reference>
<evidence type="ECO:0000313" key="1">
    <source>
        <dbReference type="EMBL" id="WAJ27337.1"/>
    </source>
</evidence>
<sequence>MRLRVLIALLLAAGPALGDEAAPAPVVPRFVEEMAAAGIDSTYAGGWEYMVGGGAVAFDCDADGFPELFLAGGEEPAHFYRNRSDRAGPLRFERDPASGLERDAVTGAYPLDVDGDGQLDLALLRVGTSLLMRGRGDCRFEPANDSFGLQAFDAWTTAFAATWERGAALPTLAFGTYVDRREEMFPWGSCTPNRLFRPEAGERARYGPPLELAPSFCALSMLFTDWNRSGSPALRVSNDREYYKGGQEQLWRLAPGEAPRLYAEAEGWKVLKVWGMGIASADLDGDRFPEYFLTSMADNKLQALKMPASPHAAPTYADVALARGVTAHRPYTGGDVRPSTAWHADFADVNNDGRLDLFVAKGNVSEMPDFAANDPNNLLLQREDGTFEEAGDRAGVASMRAARGAVVEDLNLDGRLDLLVVNRNAPAELWRNASDAPGGFVAVRPEEPGPNRDAIGAWIELRRADGSVSRRELTVGGGHAGGRIGWRHFGLGADKGAEIRVLWPDGEAGPWQAVEAGGFYRLARGGPPQPWTPPR</sequence>
<name>A0ACD4NKL5_9HYPH</name>